<sequence length="624" mass="68389">MAEGHSMRRGVLAAQREVWVAQQLQPLSPRFNCGVFLDIGEALDAAVLHRAVARALDETEALRARFVEQDGEITQIIQPAPADSVTTVDVRDAGDPVAAARQWMDADLAEPVDLRRDRSYRHVLFRVGERRSFLYFRYHHITLDGFGQTLYLSRVADLYTALAAAVEPGGSPFGGLDRLLDEERHYEDSDRFTEDRSYWRNAARFLAEGQGGGAAAASDQVLRDTVRLPRELADAVCAYARAHGSRWSVVMLSVVAACAQRRQGDDALVIDLPLIARTTRAALTTPGMMSNVLPLRLAVERDTDLPALMEQVSRGLAPTLRHQRFRGEELYRELGVGGARGHLSVNLMPFDHQVRFGTTPAILHQLANGQVHDVAIDVYGTPDKGGDLYVTVHANARTHTAEDVRQWQQGLRRMLVQLFEVPGRTLGEVELLDEGTRHQVVVEWNDTAAKLPDGTALDWFEDQAAANGHAMAVADGSTALRYDELNARANRLARVLIDRGVGAEDFVAVLLPRSAELLVALLAVWKAGAAYVPIDPEYPAERIAHILDDARPAVTLTCADLVDRMPGNAPSVELDSPALEAECQAREAGNITAGEQLRPLPPERAAYVIYTSGSTGRPKGVVVE</sequence>
<evidence type="ECO:0000259" key="1">
    <source>
        <dbReference type="Pfam" id="PF00501"/>
    </source>
</evidence>
<dbReference type="Gene3D" id="3.40.50.980">
    <property type="match status" value="2"/>
</dbReference>
<dbReference type="Gene3D" id="3.30.559.30">
    <property type="entry name" value="Nonribosomal peptide synthetase, condensation domain"/>
    <property type="match status" value="1"/>
</dbReference>
<evidence type="ECO:0000259" key="2">
    <source>
        <dbReference type="Pfam" id="PF00668"/>
    </source>
</evidence>
<dbReference type="InterPro" id="IPR023213">
    <property type="entry name" value="CAT-like_dom_sf"/>
</dbReference>
<evidence type="ECO:0000313" key="4">
    <source>
        <dbReference type="Proteomes" id="UP001596180"/>
    </source>
</evidence>
<dbReference type="Proteomes" id="UP001596180">
    <property type="component" value="Unassembled WGS sequence"/>
</dbReference>
<accession>A0ABW1E3E7</accession>
<dbReference type="InterPro" id="IPR020845">
    <property type="entry name" value="AMP-binding_CS"/>
</dbReference>
<feature type="domain" description="AMP-dependent synthetase/ligase" evidence="1">
    <location>
        <begin position="460"/>
        <end position="623"/>
    </location>
</feature>
<reference evidence="4" key="1">
    <citation type="journal article" date="2019" name="Int. J. Syst. Evol. Microbiol.">
        <title>The Global Catalogue of Microorganisms (GCM) 10K type strain sequencing project: providing services to taxonomists for standard genome sequencing and annotation.</title>
        <authorList>
            <consortium name="The Broad Institute Genomics Platform"/>
            <consortium name="The Broad Institute Genome Sequencing Center for Infectious Disease"/>
            <person name="Wu L."/>
            <person name="Ma J."/>
        </authorList>
    </citation>
    <scope>NUCLEOTIDE SEQUENCE [LARGE SCALE GENOMIC DNA]</scope>
    <source>
        <strain evidence="4">JCM 10411</strain>
    </source>
</reference>
<dbReference type="SUPFAM" id="SSF52777">
    <property type="entry name" value="CoA-dependent acyltransferases"/>
    <property type="match status" value="2"/>
</dbReference>
<dbReference type="Gene3D" id="3.30.559.10">
    <property type="entry name" value="Chloramphenicol acetyltransferase-like domain"/>
    <property type="match status" value="1"/>
</dbReference>
<protein>
    <submittedName>
        <fullName evidence="3">Condensation domain-containing protein</fullName>
    </submittedName>
</protein>
<dbReference type="PROSITE" id="PS00455">
    <property type="entry name" value="AMP_BINDING"/>
    <property type="match status" value="1"/>
</dbReference>
<dbReference type="PANTHER" id="PTHR45527">
    <property type="entry name" value="NONRIBOSOMAL PEPTIDE SYNTHETASE"/>
    <property type="match status" value="1"/>
</dbReference>
<dbReference type="Pfam" id="PF00668">
    <property type="entry name" value="Condensation"/>
    <property type="match status" value="1"/>
</dbReference>
<gene>
    <name evidence="3" type="ORF">ACFPZI_27140</name>
</gene>
<dbReference type="EMBL" id="JBHSOA010000061">
    <property type="protein sequence ID" value="MFC5855322.1"/>
    <property type="molecule type" value="Genomic_DNA"/>
</dbReference>
<evidence type="ECO:0000313" key="3">
    <source>
        <dbReference type="EMBL" id="MFC5855322.1"/>
    </source>
</evidence>
<feature type="non-terminal residue" evidence="3">
    <location>
        <position position="624"/>
    </location>
</feature>
<dbReference type="PANTHER" id="PTHR45527:SF14">
    <property type="entry name" value="PLIPASTATIN SYNTHASE SUBUNIT B"/>
    <property type="match status" value="1"/>
</dbReference>
<dbReference type="InterPro" id="IPR000873">
    <property type="entry name" value="AMP-dep_synth/lig_dom"/>
</dbReference>
<keyword evidence="4" id="KW-1185">Reference proteome</keyword>
<organism evidence="3 4">
    <name type="scientific">Streptomyces chlorus</name>
    <dbReference type="NCBI Taxonomy" id="887452"/>
    <lineage>
        <taxon>Bacteria</taxon>
        <taxon>Bacillati</taxon>
        <taxon>Actinomycetota</taxon>
        <taxon>Actinomycetes</taxon>
        <taxon>Kitasatosporales</taxon>
        <taxon>Streptomycetaceae</taxon>
        <taxon>Streptomyces</taxon>
    </lineage>
</organism>
<comment type="caution">
    <text evidence="3">The sequence shown here is derived from an EMBL/GenBank/DDBJ whole genome shotgun (WGS) entry which is preliminary data.</text>
</comment>
<feature type="domain" description="Condensation" evidence="2">
    <location>
        <begin position="12"/>
        <end position="439"/>
    </location>
</feature>
<dbReference type="InterPro" id="IPR001242">
    <property type="entry name" value="Condensation_dom"/>
</dbReference>
<proteinExistence type="predicted"/>
<dbReference type="Pfam" id="PF00501">
    <property type="entry name" value="AMP-binding"/>
    <property type="match status" value="1"/>
</dbReference>
<name>A0ABW1E3E7_9ACTN</name>
<dbReference type="RefSeq" id="WP_381368063.1">
    <property type="nucleotide sequence ID" value="NZ_JBHSOA010000061.1"/>
</dbReference>
<dbReference type="SUPFAM" id="SSF56801">
    <property type="entry name" value="Acetyl-CoA synthetase-like"/>
    <property type="match status" value="1"/>
</dbReference>